<keyword evidence="1" id="KW-0732">Signal</keyword>
<dbReference type="PANTHER" id="PTHR33539">
    <property type="entry name" value="UPF0764 PROTEIN C16ORF89"/>
    <property type="match status" value="1"/>
</dbReference>
<dbReference type="Pfam" id="PF15882">
    <property type="entry name" value="DUF4735"/>
    <property type="match status" value="1"/>
</dbReference>
<dbReference type="RefSeq" id="XP_012548045.2">
    <property type="nucleotide sequence ID" value="XM_012692591.4"/>
</dbReference>
<dbReference type="InterPro" id="IPR031751">
    <property type="entry name" value="DUF4735"/>
</dbReference>
<name>A0A8R2G9L2_BOMMO</name>
<dbReference type="AlphaFoldDB" id="A0A8R2G9L2"/>
<dbReference type="EnsemblMetazoa" id="XM_012692591.3">
    <property type="protein sequence ID" value="XP_012548045.2"/>
    <property type="gene ID" value="LOC101739692"/>
</dbReference>
<dbReference type="GO" id="GO:0016020">
    <property type="term" value="C:membrane"/>
    <property type="evidence" value="ECO:0007669"/>
    <property type="project" value="TreeGrafter"/>
</dbReference>
<dbReference type="GeneID" id="101739692"/>
<dbReference type="KEGG" id="bmor:101739692"/>
<accession>A0A8R2G9L2</accession>
<reference evidence="3" key="1">
    <citation type="journal article" date="2008" name="Insect Biochem. Mol. Biol.">
        <title>The genome of a lepidopteran model insect, the silkworm Bombyx mori.</title>
        <authorList>
            <consortium name="International Silkworm Genome Consortium"/>
        </authorList>
    </citation>
    <scope>NUCLEOTIDE SEQUENCE [LARGE SCALE GENOMIC DNA]</scope>
    <source>
        <strain evidence="3">p50T</strain>
    </source>
</reference>
<feature type="chain" id="PRO_5035813746" evidence="1">
    <location>
        <begin position="25"/>
        <end position="371"/>
    </location>
</feature>
<organism evidence="2 3">
    <name type="scientific">Bombyx mori</name>
    <name type="common">Silk moth</name>
    <dbReference type="NCBI Taxonomy" id="7091"/>
    <lineage>
        <taxon>Eukaryota</taxon>
        <taxon>Metazoa</taxon>
        <taxon>Ecdysozoa</taxon>
        <taxon>Arthropoda</taxon>
        <taxon>Hexapoda</taxon>
        <taxon>Insecta</taxon>
        <taxon>Pterygota</taxon>
        <taxon>Neoptera</taxon>
        <taxon>Endopterygota</taxon>
        <taxon>Lepidoptera</taxon>
        <taxon>Glossata</taxon>
        <taxon>Ditrysia</taxon>
        <taxon>Bombycoidea</taxon>
        <taxon>Bombycidae</taxon>
        <taxon>Bombycinae</taxon>
        <taxon>Bombyx</taxon>
    </lineage>
</organism>
<evidence type="ECO:0000313" key="3">
    <source>
        <dbReference type="Proteomes" id="UP000005204"/>
    </source>
</evidence>
<evidence type="ECO:0000256" key="1">
    <source>
        <dbReference type="SAM" id="SignalP"/>
    </source>
</evidence>
<dbReference type="GO" id="GO:0005829">
    <property type="term" value="C:cytosol"/>
    <property type="evidence" value="ECO:0007669"/>
    <property type="project" value="TreeGrafter"/>
</dbReference>
<feature type="signal peptide" evidence="1">
    <location>
        <begin position="1"/>
        <end position="24"/>
    </location>
</feature>
<keyword evidence="3" id="KW-1185">Reference proteome</keyword>
<protein>
    <submittedName>
        <fullName evidence="2">Uncharacterized protein</fullName>
    </submittedName>
</protein>
<proteinExistence type="predicted"/>
<dbReference type="PANTHER" id="PTHR33539:SF1">
    <property type="entry name" value="UPF0764 PROTEIN C16ORF89"/>
    <property type="match status" value="1"/>
</dbReference>
<sequence length="371" mass="43075">MTFRIYIFVCYYLLINLLERCTSSRVIVRRHAGVADDLPLQYDLQDYIDSLKKIIEFTSEHKLDLDLNYLFGMFLLQVNLKIAVKSQNSLTESVSNETNAMLVENEKLLKYFKFRVDTDFNREDSKDKSIARLFENCKKWSQRVPRLRLRRRRMSSRHLAHTAAADLRWSEYRASIDKFDKWTPNPKQSDFCIASLGDIEDKVNYYHKCKVDGVCRDMLINGSDFGYALLHRLLFLQSARYGRGCSIFSPPQDDDLRNKFCSIAYGEAELIAQHGFNIADLLFEQVSLCALDGHVEFLRRSWLSKLLEHQSTLGCFGYRPQQTLYVETKKAQTWRISKQNHQLLGGHCNGHFTSVAAATLAAAVRFILENY</sequence>
<evidence type="ECO:0000313" key="2">
    <source>
        <dbReference type="EnsemblMetazoa" id="XP_012548045.2"/>
    </source>
</evidence>
<reference evidence="2" key="2">
    <citation type="submission" date="2022-06" db="UniProtKB">
        <authorList>
            <consortium name="EnsemblMetazoa"/>
        </authorList>
    </citation>
    <scope>IDENTIFICATION</scope>
    <source>
        <strain evidence="2">p50T (Dazao)</strain>
    </source>
</reference>
<dbReference type="Proteomes" id="UP000005204">
    <property type="component" value="Unassembled WGS sequence"/>
</dbReference>